<sequence>MTKTFHRRASPWVDSNHRLPAVQSPTEWRKLAMREFFSSCRRGRTHFAHRPSKPALLESTNISRAHFASSVRFYSTQNLHYSRRDDFSASAPTKRRKKKCAHEIADAFPTFNTVLCFPAAESLRDDIRMIPSFRLKLMPLKLFADVRSPAPPHVTAPSTLTEILTRAATMHHFITGPCKSFSGGFRHRHRQIPMTTTIPR</sequence>
<comment type="caution">
    <text evidence="1">The sequence shown here is derived from an EMBL/GenBank/DDBJ whole genome shotgun (WGS) entry which is preliminary data.</text>
</comment>
<protein>
    <submittedName>
        <fullName evidence="1">Uncharacterized protein</fullName>
    </submittedName>
</protein>
<organism evidence="1 2">
    <name type="scientific">Mycena metata</name>
    <dbReference type="NCBI Taxonomy" id="1033252"/>
    <lineage>
        <taxon>Eukaryota</taxon>
        <taxon>Fungi</taxon>
        <taxon>Dikarya</taxon>
        <taxon>Basidiomycota</taxon>
        <taxon>Agaricomycotina</taxon>
        <taxon>Agaricomycetes</taxon>
        <taxon>Agaricomycetidae</taxon>
        <taxon>Agaricales</taxon>
        <taxon>Marasmiineae</taxon>
        <taxon>Mycenaceae</taxon>
        <taxon>Mycena</taxon>
    </lineage>
</organism>
<dbReference type="AlphaFoldDB" id="A0AAD7IHB0"/>
<evidence type="ECO:0000313" key="1">
    <source>
        <dbReference type="EMBL" id="KAJ7742232.1"/>
    </source>
</evidence>
<name>A0AAD7IHB0_9AGAR</name>
<proteinExistence type="predicted"/>
<keyword evidence="2" id="KW-1185">Reference proteome</keyword>
<gene>
    <name evidence="1" type="ORF">B0H16DRAFT_1023383</name>
</gene>
<accession>A0AAD7IHB0</accession>
<dbReference type="Proteomes" id="UP001215598">
    <property type="component" value="Unassembled WGS sequence"/>
</dbReference>
<dbReference type="EMBL" id="JARKIB010000095">
    <property type="protein sequence ID" value="KAJ7742232.1"/>
    <property type="molecule type" value="Genomic_DNA"/>
</dbReference>
<evidence type="ECO:0000313" key="2">
    <source>
        <dbReference type="Proteomes" id="UP001215598"/>
    </source>
</evidence>
<reference evidence="1" key="1">
    <citation type="submission" date="2023-03" db="EMBL/GenBank/DDBJ databases">
        <title>Massive genome expansion in bonnet fungi (Mycena s.s.) driven by repeated elements and novel gene families across ecological guilds.</title>
        <authorList>
            <consortium name="Lawrence Berkeley National Laboratory"/>
            <person name="Harder C.B."/>
            <person name="Miyauchi S."/>
            <person name="Viragh M."/>
            <person name="Kuo A."/>
            <person name="Thoen E."/>
            <person name="Andreopoulos B."/>
            <person name="Lu D."/>
            <person name="Skrede I."/>
            <person name="Drula E."/>
            <person name="Henrissat B."/>
            <person name="Morin E."/>
            <person name="Kohler A."/>
            <person name="Barry K."/>
            <person name="LaButti K."/>
            <person name="Morin E."/>
            <person name="Salamov A."/>
            <person name="Lipzen A."/>
            <person name="Mereny Z."/>
            <person name="Hegedus B."/>
            <person name="Baldrian P."/>
            <person name="Stursova M."/>
            <person name="Weitz H."/>
            <person name="Taylor A."/>
            <person name="Grigoriev I.V."/>
            <person name="Nagy L.G."/>
            <person name="Martin F."/>
            <person name="Kauserud H."/>
        </authorList>
    </citation>
    <scope>NUCLEOTIDE SEQUENCE</scope>
    <source>
        <strain evidence="1">CBHHK182m</strain>
    </source>
</reference>